<dbReference type="AlphaFoldDB" id="A0A2K3UV15"/>
<dbReference type="SUPFAM" id="SSF52540">
    <property type="entry name" value="P-loop containing nucleoside triphosphate hydrolases"/>
    <property type="match status" value="1"/>
</dbReference>
<protein>
    <submittedName>
        <fullName evidence="2">Phosphotransferase</fullName>
    </submittedName>
</protein>
<keyword evidence="2" id="KW-0808">Transferase</keyword>
<organism evidence="2 3">
    <name type="scientific">Deinococcus koreensis</name>
    <dbReference type="NCBI Taxonomy" id="2054903"/>
    <lineage>
        <taxon>Bacteria</taxon>
        <taxon>Thermotogati</taxon>
        <taxon>Deinococcota</taxon>
        <taxon>Deinococci</taxon>
        <taxon>Deinococcales</taxon>
        <taxon>Deinococcaceae</taxon>
        <taxon>Deinococcus</taxon>
    </lineage>
</organism>
<sequence length="213" mass="22984">MGSDHGYEDGRPPERGRRGHSGERGLSLSTGQLSPGVLWVLSGSPGVGKSTLARALLRRFERGLHLPVDDLRELVVSGLAHPSLDENPEATRQFRLARHAAAFHARLYVEAGFTVVVDDVLWPADLSVLAGQWTGLDVRPVLLAPTLTVTLTRNAERTGKAFETSLLVPLIDALHPAMRPPDFQAAGWAVLETSGLTVEEAVDALLAISWPTH</sequence>
<evidence type="ECO:0000313" key="3">
    <source>
        <dbReference type="Proteomes" id="UP000236379"/>
    </source>
</evidence>
<dbReference type="Proteomes" id="UP000236379">
    <property type="component" value="Unassembled WGS sequence"/>
</dbReference>
<reference evidence="2 3" key="1">
    <citation type="submission" date="2018-01" db="EMBL/GenBank/DDBJ databases">
        <title>Deinococcus koreensis sp. nov., a radiation-resistant bacterium isolated from river water.</title>
        <authorList>
            <person name="Choi A."/>
        </authorList>
    </citation>
    <scope>NUCLEOTIDE SEQUENCE [LARGE SCALE GENOMIC DNA]</scope>
    <source>
        <strain evidence="2 3">SJW1-2</strain>
    </source>
</reference>
<gene>
    <name evidence="2" type="ORF">CVO96_02455</name>
</gene>
<dbReference type="EMBL" id="PPPD01000001">
    <property type="protein sequence ID" value="PNY80376.1"/>
    <property type="molecule type" value="Genomic_DNA"/>
</dbReference>
<keyword evidence="3" id="KW-1185">Reference proteome</keyword>
<dbReference type="GO" id="GO:0016740">
    <property type="term" value="F:transferase activity"/>
    <property type="evidence" value="ECO:0007669"/>
    <property type="project" value="UniProtKB-KW"/>
</dbReference>
<dbReference type="Pfam" id="PF13671">
    <property type="entry name" value="AAA_33"/>
    <property type="match status" value="1"/>
</dbReference>
<feature type="region of interest" description="Disordered" evidence="1">
    <location>
        <begin position="1"/>
        <end position="29"/>
    </location>
</feature>
<dbReference type="Gene3D" id="3.40.50.300">
    <property type="entry name" value="P-loop containing nucleotide triphosphate hydrolases"/>
    <property type="match status" value="1"/>
</dbReference>
<accession>A0A2K3UV15</accession>
<proteinExistence type="predicted"/>
<evidence type="ECO:0000256" key="1">
    <source>
        <dbReference type="SAM" id="MobiDB-lite"/>
    </source>
</evidence>
<name>A0A2K3UV15_9DEIO</name>
<evidence type="ECO:0000313" key="2">
    <source>
        <dbReference type="EMBL" id="PNY80376.1"/>
    </source>
</evidence>
<dbReference type="OrthoDB" id="9811893at2"/>
<dbReference type="InterPro" id="IPR027417">
    <property type="entry name" value="P-loop_NTPase"/>
</dbReference>
<comment type="caution">
    <text evidence="2">The sequence shown here is derived from an EMBL/GenBank/DDBJ whole genome shotgun (WGS) entry which is preliminary data.</text>
</comment>
<feature type="compositionally biased region" description="Basic and acidic residues" evidence="1">
    <location>
        <begin position="1"/>
        <end position="23"/>
    </location>
</feature>